<organism evidence="2 3">
    <name type="scientific">Planctobacterium marinum</name>
    <dbReference type="NCBI Taxonomy" id="1631968"/>
    <lineage>
        <taxon>Bacteria</taxon>
        <taxon>Pseudomonadati</taxon>
        <taxon>Pseudomonadota</taxon>
        <taxon>Gammaproteobacteria</taxon>
        <taxon>Alteromonadales</taxon>
        <taxon>Alteromonadaceae</taxon>
        <taxon>Planctobacterium</taxon>
    </lineage>
</organism>
<dbReference type="EMBL" id="AP027272">
    <property type="protein sequence ID" value="BDX06934.1"/>
    <property type="molecule type" value="Genomic_DNA"/>
</dbReference>
<dbReference type="KEGG" id="pmaw:MACH26_24550"/>
<dbReference type="AlphaFoldDB" id="A0AA48KSX3"/>
<dbReference type="RefSeq" id="WP_338292929.1">
    <property type="nucleotide sequence ID" value="NZ_AP027272.1"/>
</dbReference>
<feature type="transmembrane region" description="Helical" evidence="1">
    <location>
        <begin position="115"/>
        <end position="134"/>
    </location>
</feature>
<feature type="transmembrane region" description="Helical" evidence="1">
    <location>
        <begin position="7"/>
        <end position="26"/>
    </location>
</feature>
<evidence type="ECO:0000313" key="2">
    <source>
        <dbReference type="EMBL" id="BDX06934.1"/>
    </source>
</evidence>
<evidence type="ECO:0000313" key="3">
    <source>
        <dbReference type="Proteomes" id="UP001333710"/>
    </source>
</evidence>
<sequence length="136" mass="15160">MAQVLMLIGVSIFGVLGTVHLLLTFFSNKFDPFEIQTKDAMMGTSPRLTKDTSIWHAWIGFNASHSLGALFFAAIYLVLLTQHFSIVSSSIWLSIMPILVATSYLYLAYKYWFKVPMAGILLALICFVASAVLINF</sequence>
<dbReference type="NCBIfam" id="NF047765">
    <property type="entry name" value="LIC_13387_fam"/>
    <property type="match status" value="1"/>
</dbReference>
<reference evidence="2" key="1">
    <citation type="submission" date="2023-01" db="EMBL/GenBank/DDBJ databases">
        <title>Complete genome sequence of Planctobacterium marinum strain Dej080120_11.</title>
        <authorList>
            <person name="Ueki S."/>
            <person name="Maruyama F."/>
        </authorList>
    </citation>
    <scope>NUCLEOTIDE SEQUENCE</scope>
    <source>
        <strain evidence="2">Dej080120_11</strain>
    </source>
</reference>
<evidence type="ECO:0000256" key="1">
    <source>
        <dbReference type="SAM" id="Phobius"/>
    </source>
</evidence>
<gene>
    <name evidence="2" type="ORF">MACH26_24550</name>
</gene>
<proteinExistence type="predicted"/>
<feature type="transmembrane region" description="Helical" evidence="1">
    <location>
        <begin position="55"/>
        <end position="79"/>
    </location>
</feature>
<name>A0AA48KSX3_9ALTE</name>
<keyword evidence="3" id="KW-1185">Reference proteome</keyword>
<accession>A0AA48KSX3</accession>
<keyword evidence="1" id="KW-0812">Transmembrane</keyword>
<dbReference type="InterPro" id="IPR058068">
    <property type="entry name" value="LIC_13387-like"/>
</dbReference>
<keyword evidence="1" id="KW-0472">Membrane</keyword>
<protein>
    <submittedName>
        <fullName evidence="2">Uncharacterized protein</fullName>
    </submittedName>
</protein>
<dbReference type="Proteomes" id="UP001333710">
    <property type="component" value="Chromosome"/>
</dbReference>
<feature type="transmembrane region" description="Helical" evidence="1">
    <location>
        <begin position="91"/>
        <end position="109"/>
    </location>
</feature>
<keyword evidence="1" id="KW-1133">Transmembrane helix</keyword>